<organism evidence="1 2">
    <name type="scientific">Arenimonas caeni</name>
    <dbReference type="NCBI Taxonomy" id="2058085"/>
    <lineage>
        <taxon>Bacteria</taxon>
        <taxon>Pseudomonadati</taxon>
        <taxon>Pseudomonadota</taxon>
        <taxon>Gammaproteobacteria</taxon>
        <taxon>Lysobacterales</taxon>
        <taxon>Lysobacteraceae</taxon>
        <taxon>Arenimonas</taxon>
    </lineage>
</organism>
<dbReference type="Proteomes" id="UP000241736">
    <property type="component" value="Unassembled WGS sequence"/>
</dbReference>
<accession>A0A2P6M5K0</accession>
<evidence type="ECO:0000313" key="2">
    <source>
        <dbReference type="Proteomes" id="UP000241736"/>
    </source>
</evidence>
<name>A0A2P6M5K0_9GAMM</name>
<gene>
    <name evidence="1" type="ORF">C6N40_13465</name>
</gene>
<protein>
    <submittedName>
        <fullName evidence="1">Uncharacterized protein</fullName>
    </submittedName>
</protein>
<evidence type="ECO:0000313" key="1">
    <source>
        <dbReference type="EMBL" id="PRH81281.1"/>
    </source>
</evidence>
<comment type="caution">
    <text evidence="1">The sequence shown here is derived from an EMBL/GenBank/DDBJ whole genome shotgun (WGS) entry which is preliminary data.</text>
</comment>
<keyword evidence="2" id="KW-1185">Reference proteome</keyword>
<dbReference type="AlphaFoldDB" id="A0A2P6M5K0"/>
<sequence length="87" mass="10333">MKIVRFSYARIASTFGLVRGIRLVRMRDDRRRMRWAVALRVLGGWRLVGRDPMTSPWIIQRDPWLNARPMLFPNVRTARRLLATLDL</sequence>
<dbReference type="OrthoDB" id="9958399at2"/>
<proteinExistence type="predicted"/>
<reference evidence="1 2" key="1">
    <citation type="submission" date="2018-03" db="EMBL/GenBank/DDBJ databases">
        <title>Arenimonas caeni sp. nov., isolated from activated sludge.</title>
        <authorList>
            <person name="Liu H."/>
        </authorList>
    </citation>
    <scope>NUCLEOTIDE SEQUENCE [LARGE SCALE GENOMIC DNA]</scope>
    <source>
        <strain evidence="2">z29</strain>
    </source>
</reference>
<dbReference type="RefSeq" id="WP_106991546.1">
    <property type="nucleotide sequence ID" value="NZ_KZ679106.1"/>
</dbReference>
<dbReference type="EMBL" id="PVLF01000032">
    <property type="protein sequence ID" value="PRH81281.1"/>
    <property type="molecule type" value="Genomic_DNA"/>
</dbReference>